<evidence type="ECO:0000256" key="3">
    <source>
        <dbReference type="ARBA" id="ARBA00022448"/>
    </source>
</evidence>
<evidence type="ECO:0000313" key="11">
    <source>
        <dbReference type="EMBL" id="RST32314.1"/>
    </source>
</evidence>
<proteinExistence type="inferred from homology"/>
<dbReference type="AlphaFoldDB" id="A0A3R9Y8E9"/>
<keyword evidence="4" id="KW-1003">Cell membrane</keyword>
<dbReference type="OrthoDB" id="9806522at2"/>
<keyword evidence="6 8" id="KW-1133">Transmembrane helix</keyword>
<evidence type="ECO:0000256" key="8">
    <source>
        <dbReference type="SAM" id="Phobius"/>
    </source>
</evidence>
<feature type="transmembrane region" description="Helical" evidence="8">
    <location>
        <begin position="181"/>
        <end position="199"/>
    </location>
</feature>
<sequence>MGAERATLSSRAALASVGLATTLLLIKGYAAWKTDSTAMLGSLADTGLDLIASIFTLAGVRIAAIPADEDHRFGHGKAEALVAMAQVMLIAVSAVGIAWRAADRLVSGSATSDAELGIGVSLFAMALTVGLLAYQRRVIARTNSVAIKTDNVHYQSDLLLNAAVIAALWLEQFWHLAGADAWFGLAIAAFLVFGAWQSSSHALDQLMDREWPDEKRAQLIALIQSHPEMAGIHDLRTRTSGGHDFIQFQISLEPLLSVAKAHDVMDEIEATIRADFPGADILIHPVPFGHPAVKELTV</sequence>
<evidence type="ECO:0000256" key="6">
    <source>
        <dbReference type="ARBA" id="ARBA00022989"/>
    </source>
</evidence>
<dbReference type="Gene3D" id="1.20.1510.10">
    <property type="entry name" value="Cation efflux protein transmembrane domain"/>
    <property type="match status" value="1"/>
</dbReference>
<feature type="transmembrane region" description="Helical" evidence="8">
    <location>
        <begin position="50"/>
        <end position="68"/>
    </location>
</feature>
<dbReference type="Gene3D" id="3.30.70.1350">
    <property type="entry name" value="Cation efflux protein, cytoplasmic domain"/>
    <property type="match status" value="1"/>
</dbReference>
<dbReference type="Pfam" id="PF16916">
    <property type="entry name" value="ZT_dimer"/>
    <property type="match status" value="1"/>
</dbReference>
<dbReference type="InterPro" id="IPR036837">
    <property type="entry name" value="Cation_efflux_CTD_sf"/>
</dbReference>
<dbReference type="InterPro" id="IPR027469">
    <property type="entry name" value="Cation_efflux_TMD_sf"/>
</dbReference>
<keyword evidence="12" id="KW-1185">Reference proteome</keyword>
<dbReference type="SUPFAM" id="SSF161111">
    <property type="entry name" value="Cation efflux protein transmembrane domain-like"/>
    <property type="match status" value="1"/>
</dbReference>
<dbReference type="EMBL" id="RWJF01000001">
    <property type="protein sequence ID" value="RST32314.1"/>
    <property type="molecule type" value="Genomic_DNA"/>
</dbReference>
<comment type="caution">
    <text evidence="11">The sequence shown here is derived from an EMBL/GenBank/DDBJ whole genome shotgun (WGS) entry which is preliminary data.</text>
</comment>
<gene>
    <name evidence="11" type="ORF">HMF7854_14790</name>
</gene>
<dbReference type="Proteomes" id="UP000274661">
    <property type="component" value="Unassembled WGS sequence"/>
</dbReference>
<reference evidence="11 12" key="1">
    <citation type="submission" date="2018-12" db="EMBL/GenBank/DDBJ databases">
        <title>Sphingomonas sp. HMF7854 Genome sequencing and assembly.</title>
        <authorList>
            <person name="Cha I."/>
            <person name="Kang H."/>
            <person name="Kim H."/>
            <person name="Kang J."/>
            <person name="Joh K."/>
        </authorList>
    </citation>
    <scope>NUCLEOTIDE SEQUENCE [LARGE SCALE GENOMIC DNA]</scope>
    <source>
        <strain evidence="11 12">HMF7854</strain>
    </source>
</reference>
<dbReference type="GO" id="GO:0015341">
    <property type="term" value="F:zinc efflux antiporter activity"/>
    <property type="evidence" value="ECO:0007669"/>
    <property type="project" value="TreeGrafter"/>
</dbReference>
<name>A0A3R9Y8E9_9SPHN</name>
<dbReference type="PANTHER" id="PTHR43840">
    <property type="entry name" value="MITOCHONDRIAL METAL TRANSPORTER 1-RELATED"/>
    <property type="match status" value="1"/>
</dbReference>
<evidence type="ECO:0000256" key="2">
    <source>
        <dbReference type="ARBA" id="ARBA00008114"/>
    </source>
</evidence>
<dbReference type="InterPro" id="IPR050291">
    <property type="entry name" value="CDF_Transporter"/>
</dbReference>
<dbReference type="GO" id="GO:0006882">
    <property type="term" value="P:intracellular zinc ion homeostasis"/>
    <property type="evidence" value="ECO:0007669"/>
    <property type="project" value="TreeGrafter"/>
</dbReference>
<dbReference type="InterPro" id="IPR058533">
    <property type="entry name" value="Cation_efflux_TM"/>
</dbReference>
<dbReference type="InterPro" id="IPR002524">
    <property type="entry name" value="Cation_efflux"/>
</dbReference>
<comment type="similarity">
    <text evidence="2">Belongs to the cation diffusion facilitator (CDF) transporter (TC 2.A.4) family.</text>
</comment>
<keyword evidence="5 8" id="KW-0812">Transmembrane</keyword>
<dbReference type="GO" id="GO:0015093">
    <property type="term" value="F:ferrous iron transmembrane transporter activity"/>
    <property type="evidence" value="ECO:0007669"/>
    <property type="project" value="TreeGrafter"/>
</dbReference>
<evidence type="ECO:0000313" key="12">
    <source>
        <dbReference type="Proteomes" id="UP000274661"/>
    </source>
</evidence>
<evidence type="ECO:0000259" key="9">
    <source>
        <dbReference type="Pfam" id="PF01545"/>
    </source>
</evidence>
<feature type="transmembrane region" description="Helical" evidence="8">
    <location>
        <begin position="12"/>
        <end position="30"/>
    </location>
</feature>
<protein>
    <submittedName>
        <fullName evidence="11">Cation diffusion facilitator family transporter</fullName>
    </submittedName>
</protein>
<evidence type="ECO:0000256" key="5">
    <source>
        <dbReference type="ARBA" id="ARBA00022692"/>
    </source>
</evidence>
<dbReference type="GO" id="GO:0015086">
    <property type="term" value="F:cadmium ion transmembrane transporter activity"/>
    <property type="evidence" value="ECO:0007669"/>
    <property type="project" value="TreeGrafter"/>
</dbReference>
<comment type="subcellular location">
    <subcellularLocation>
        <location evidence="1">Membrane</location>
        <topology evidence="1">Multi-pass membrane protein</topology>
    </subcellularLocation>
</comment>
<dbReference type="GO" id="GO:0005886">
    <property type="term" value="C:plasma membrane"/>
    <property type="evidence" value="ECO:0007669"/>
    <property type="project" value="TreeGrafter"/>
</dbReference>
<feature type="transmembrane region" description="Helical" evidence="8">
    <location>
        <begin position="114"/>
        <end position="134"/>
    </location>
</feature>
<keyword evidence="7 8" id="KW-0472">Membrane</keyword>
<evidence type="ECO:0000259" key="10">
    <source>
        <dbReference type="Pfam" id="PF16916"/>
    </source>
</evidence>
<feature type="domain" description="Cation efflux protein transmembrane" evidence="9">
    <location>
        <begin position="14"/>
        <end position="207"/>
    </location>
</feature>
<dbReference type="PANTHER" id="PTHR43840:SF41">
    <property type="entry name" value="CATION-EFFLUX PUMP FIEF"/>
    <property type="match status" value="1"/>
</dbReference>
<accession>A0A3R9Y8E9</accession>
<feature type="transmembrane region" description="Helical" evidence="8">
    <location>
        <begin position="80"/>
        <end position="102"/>
    </location>
</feature>
<dbReference type="SUPFAM" id="SSF160240">
    <property type="entry name" value="Cation efflux protein cytoplasmic domain-like"/>
    <property type="match status" value="1"/>
</dbReference>
<dbReference type="InterPro" id="IPR027470">
    <property type="entry name" value="Cation_efflux_CTD"/>
</dbReference>
<organism evidence="11 12">
    <name type="scientific">Sphingomonas ginkgonis</name>
    <dbReference type="NCBI Taxonomy" id="2315330"/>
    <lineage>
        <taxon>Bacteria</taxon>
        <taxon>Pseudomonadati</taxon>
        <taxon>Pseudomonadota</taxon>
        <taxon>Alphaproteobacteria</taxon>
        <taxon>Sphingomonadales</taxon>
        <taxon>Sphingomonadaceae</taxon>
        <taxon>Sphingomonas</taxon>
    </lineage>
</organism>
<evidence type="ECO:0000256" key="7">
    <source>
        <dbReference type="ARBA" id="ARBA00023136"/>
    </source>
</evidence>
<evidence type="ECO:0000256" key="4">
    <source>
        <dbReference type="ARBA" id="ARBA00022475"/>
    </source>
</evidence>
<feature type="domain" description="Cation efflux protein cytoplasmic" evidence="10">
    <location>
        <begin position="212"/>
        <end position="285"/>
    </location>
</feature>
<dbReference type="Pfam" id="PF01545">
    <property type="entry name" value="Cation_efflux"/>
    <property type="match status" value="1"/>
</dbReference>
<dbReference type="NCBIfam" id="TIGR01297">
    <property type="entry name" value="CDF"/>
    <property type="match status" value="1"/>
</dbReference>
<keyword evidence="3" id="KW-0813">Transport</keyword>
<evidence type="ECO:0000256" key="1">
    <source>
        <dbReference type="ARBA" id="ARBA00004141"/>
    </source>
</evidence>